<evidence type="ECO:0000313" key="7">
    <source>
        <dbReference type="Proteomes" id="UP000305888"/>
    </source>
</evidence>
<protein>
    <submittedName>
        <fullName evidence="6">Type II toxin-antitoxin system HipA family toxin</fullName>
    </submittedName>
</protein>
<feature type="domain" description="HipA-like C-terminal" evidence="4">
    <location>
        <begin position="154"/>
        <end position="397"/>
    </location>
</feature>
<evidence type="ECO:0000256" key="2">
    <source>
        <dbReference type="ARBA" id="ARBA00022679"/>
    </source>
</evidence>
<dbReference type="NCBIfam" id="TIGR03071">
    <property type="entry name" value="couple_hipA"/>
    <property type="match status" value="1"/>
</dbReference>
<keyword evidence="2" id="KW-0808">Transferase</keyword>
<dbReference type="AlphaFoldDB" id="A0A5B8G3J1"/>
<evidence type="ECO:0000256" key="1">
    <source>
        <dbReference type="ARBA" id="ARBA00010164"/>
    </source>
</evidence>
<dbReference type="Proteomes" id="UP000305888">
    <property type="component" value="Plasmid pD4M1C"/>
</dbReference>
<evidence type="ECO:0000313" key="6">
    <source>
        <dbReference type="EMBL" id="QDL94550.1"/>
    </source>
</evidence>
<geneLocation type="plasmid" evidence="7">
    <name>pd4m1c</name>
</geneLocation>
<sequence>MARRPAHAPLAVMINGRRVGRLSRAASGAVSFSYDPGWLGWAAAFPVSLSLPLREEGYAGAPVLAVFDNLLPDAEPVRRRVAERVGAAGTDPFSLLAALGADCVGALQFLPEDRAAGPVGAVSGRAVTEAEIAQVLRNLASAPLGLDPDAEFRISLAGAQEKTALLRAGGRWMIPQSTTATTHILKPQIGALPQGIDLSDSVENEFLCLRLASALGLPVARAEIADFEEVRTLVVERFDRLHAADGRLLRLPQEDFCQALGVPPARKYQSEGGPGLVEMLRLLLGADRPEADRLQLLRAAMVFWLLGATDGHAKNFSLFLRPGGRFGLTPLYDVLSAEPARAAGALRQRQFRLAMSAGRRRHYLVDEIMPRHFAQTAAEAGLGPRLLRPLVEELADTGPARAEAAVAALPPGFPASLATAVLDGLTRRSARLALPEGARAGG</sequence>
<feature type="domain" description="HipA N-terminal subdomain 1" evidence="5">
    <location>
        <begin position="10"/>
        <end position="109"/>
    </location>
</feature>
<dbReference type="Pfam" id="PF13657">
    <property type="entry name" value="Couple_hipA"/>
    <property type="match status" value="1"/>
</dbReference>
<dbReference type="CDD" id="cd17808">
    <property type="entry name" value="HipA_Ec_like"/>
    <property type="match status" value="1"/>
</dbReference>
<dbReference type="OrthoDB" id="9805913at2"/>
<dbReference type="KEGG" id="ppru:FDP22_21985"/>
<dbReference type="RefSeq" id="WP_138576815.1">
    <property type="nucleotide sequence ID" value="NZ_CP040821.1"/>
</dbReference>
<dbReference type="PANTHER" id="PTHR37419">
    <property type="entry name" value="SERINE/THREONINE-PROTEIN KINASE TOXIN HIPA"/>
    <property type="match status" value="1"/>
</dbReference>
<dbReference type="Pfam" id="PF07804">
    <property type="entry name" value="HipA_C"/>
    <property type="match status" value="1"/>
</dbReference>
<organism evidence="6 7">
    <name type="scientific">Paroceanicella profunda</name>
    <dbReference type="NCBI Taxonomy" id="2579971"/>
    <lineage>
        <taxon>Bacteria</taxon>
        <taxon>Pseudomonadati</taxon>
        <taxon>Pseudomonadota</taxon>
        <taxon>Alphaproteobacteria</taxon>
        <taxon>Rhodobacterales</taxon>
        <taxon>Paracoccaceae</taxon>
        <taxon>Paroceanicella</taxon>
    </lineage>
</organism>
<name>A0A5B8G3J1_9RHOB</name>
<dbReference type="EMBL" id="CP040821">
    <property type="protein sequence ID" value="QDL94550.1"/>
    <property type="molecule type" value="Genomic_DNA"/>
</dbReference>
<dbReference type="PANTHER" id="PTHR37419:SF1">
    <property type="entry name" value="SERINE_THREONINE-PROTEIN KINASE TOXIN HIPA"/>
    <property type="match status" value="1"/>
</dbReference>
<reference evidence="6 7" key="1">
    <citation type="submission" date="2019-06" db="EMBL/GenBank/DDBJ databases">
        <title>Genome sequence of Rhodobacteraceae bacterium D4M1.</title>
        <authorList>
            <person name="Cao J."/>
        </authorList>
    </citation>
    <scope>NUCLEOTIDE SEQUENCE [LARGE SCALE GENOMIC DNA]</scope>
    <source>
        <strain evidence="6 7">D4M1</strain>
        <plasmid evidence="7">pd4m1c</plasmid>
    </source>
</reference>
<dbReference type="GO" id="GO:0005829">
    <property type="term" value="C:cytosol"/>
    <property type="evidence" value="ECO:0007669"/>
    <property type="project" value="TreeGrafter"/>
</dbReference>
<keyword evidence="3" id="KW-0418">Kinase</keyword>
<proteinExistence type="inferred from homology"/>
<evidence type="ECO:0000259" key="5">
    <source>
        <dbReference type="Pfam" id="PF13657"/>
    </source>
</evidence>
<keyword evidence="7" id="KW-1185">Reference proteome</keyword>
<dbReference type="InterPro" id="IPR017508">
    <property type="entry name" value="HipA_N1"/>
</dbReference>
<evidence type="ECO:0000256" key="3">
    <source>
        <dbReference type="ARBA" id="ARBA00022777"/>
    </source>
</evidence>
<gene>
    <name evidence="6" type="ORF">FDP22_21985</name>
</gene>
<accession>A0A5B8G3J1</accession>
<keyword evidence="6" id="KW-0614">Plasmid</keyword>
<evidence type="ECO:0000259" key="4">
    <source>
        <dbReference type="Pfam" id="PF07804"/>
    </source>
</evidence>
<dbReference type="InterPro" id="IPR052028">
    <property type="entry name" value="HipA_Ser/Thr_kinase"/>
</dbReference>
<comment type="similarity">
    <text evidence="1">Belongs to the HipA Ser/Thr kinase family.</text>
</comment>
<dbReference type="GO" id="GO:0004674">
    <property type="term" value="F:protein serine/threonine kinase activity"/>
    <property type="evidence" value="ECO:0007669"/>
    <property type="project" value="TreeGrafter"/>
</dbReference>
<dbReference type="InterPro" id="IPR012893">
    <property type="entry name" value="HipA-like_C"/>
</dbReference>